<name>A0A8T3CEK9_9TELE</name>
<keyword evidence="2" id="KW-1185">Reference proteome</keyword>
<gene>
    <name evidence="1" type="ORF">AGOR_G00251100</name>
</gene>
<protein>
    <submittedName>
        <fullName evidence="1">Uncharacterized protein</fullName>
    </submittedName>
</protein>
<reference evidence="1" key="1">
    <citation type="submission" date="2021-01" db="EMBL/GenBank/DDBJ databases">
        <authorList>
            <person name="Zahm M."/>
            <person name="Roques C."/>
            <person name="Cabau C."/>
            <person name="Klopp C."/>
            <person name="Donnadieu C."/>
            <person name="Jouanno E."/>
            <person name="Lampietro C."/>
            <person name="Louis A."/>
            <person name="Herpin A."/>
            <person name="Echchiki A."/>
            <person name="Berthelot C."/>
            <person name="Parey E."/>
            <person name="Roest-Crollius H."/>
            <person name="Braasch I."/>
            <person name="Postlethwait J."/>
            <person name="Bobe J."/>
            <person name="Montfort J."/>
            <person name="Bouchez O."/>
            <person name="Begum T."/>
            <person name="Mejri S."/>
            <person name="Adams A."/>
            <person name="Chen W.-J."/>
            <person name="Guiguen Y."/>
        </authorList>
    </citation>
    <scope>NUCLEOTIDE SEQUENCE</scope>
    <source>
        <tissue evidence="1">Blood</tissue>
    </source>
</reference>
<dbReference type="AlphaFoldDB" id="A0A8T3CEK9"/>
<comment type="caution">
    <text evidence="1">The sequence shown here is derived from an EMBL/GenBank/DDBJ whole genome shotgun (WGS) entry which is preliminary data.</text>
</comment>
<proteinExistence type="predicted"/>
<evidence type="ECO:0000313" key="2">
    <source>
        <dbReference type="Proteomes" id="UP000829720"/>
    </source>
</evidence>
<sequence length="84" mass="9591">MSALRSARTPRPIANESVPCCVSGLVYRSAGRRSLRRTGSRVEKQLEQEDAWSSVAFRDWALLFNKYLETYAGKLIYLSRVVDH</sequence>
<organism evidence="1 2">
    <name type="scientific">Albula goreensis</name>
    <dbReference type="NCBI Taxonomy" id="1534307"/>
    <lineage>
        <taxon>Eukaryota</taxon>
        <taxon>Metazoa</taxon>
        <taxon>Chordata</taxon>
        <taxon>Craniata</taxon>
        <taxon>Vertebrata</taxon>
        <taxon>Euteleostomi</taxon>
        <taxon>Actinopterygii</taxon>
        <taxon>Neopterygii</taxon>
        <taxon>Teleostei</taxon>
        <taxon>Albuliformes</taxon>
        <taxon>Albulidae</taxon>
        <taxon>Albula</taxon>
    </lineage>
</organism>
<dbReference type="EMBL" id="JAERUA010000025">
    <property type="protein sequence ID" value="KAI1882471.1"/>
    <property type="molecule type" value="Genomic_DNA"/>
</dbReference>
<accession>A0A8T3CEK9</accession>
<dbReference type="Proteomes" id="UP000829720">
    <property type="component" value="Unassembled WGS sequence"/>
</dbReference>
<evidence type="ECO:0000313" key="1">
    <source>
        <dbReference type="EMBL" id="KAI1882471.1"/>
    </source>
</evidence>